<dbReference type="RefSeq" id="XP_066827245.1">
    <property type="nucleotide sequence ID" value="XM_066973139.1"/>
</dbReference>
<evidence type="ECO:0000313" key="7">
    <source>
        <dbReference type="EMBL" id="CAK9435580.1"/>
    </source>
</evidence>
<evidence type="ECO:0000256" key="1">
    <source>
        <dbReference type="ARBA" id="ARBA00001576"/>
    </source>
</evidence>
<evidence type="ECO:0000256" key="4">
    <source>
        <dbReference type="SAM" id="SignalP"/>
    </source>
</evidence>
<dbReference type="PANTHER" id="PTHR11051">
    <property type="entry name" value="GLYCOSYL HYDROLASE-RELATED"/>
    <property type="match status" value="1"/>
</dbReference>
<dbReference type="Proteomes" id="UP001497383">
    <property type="component" value="Chromosome 1"/>
</dbReference>
<gene>
    <name evidence="7" type="ORF">LODBEIA_P03070</name>
</gene>
<evidence type="ECO:0000259" key="6">
    <source>
        <dbReference type="Pfam" id="PF03636"/>
    </source>
</evidence>
<dbReference type="EMBL" id="OZ022405">
    <property type="protein sequence ID" value="CAK9435580.1"/>
    <property type="molecule type" value="Genomic_DNA"/>
</dbReference>
<comment type="catalytic activity">
    <reaction evidence="1">
        <text>alpha,alpha-trehalose + H2O = alpha-D-glucose + beta-D-glucose</text>
        <dbReference type="Rhea" id="RHEA:32675"/>
        <dbReference type="ChEBI" id="CHEBI:15377"/>
        <dbReference type="ChEBI" id="CHEBI:15903"/>
        <dbReference type="ChEBI" id="CHEBI:16551"/>
        <dbReference type="ChEBI" id="CHEBI:17925"/>
        <dbReference type="EC" id="3.2.1.28"/>
    </reaction>
</comment>
<dbReference type="InterPro" id="IPR011013">
    <property type="entry name" value="Gal_mutarotase_sf_dom"/>
</dbReference>
<dbReference type="PANTHER" id="PTHR11051:SF8">
    <property type="entry name" value="PROTEIN-GLUCOSYLGALACTOSYLHYDROXYLYSINE GLUCOSIDASE"/>
    <property type="match status" value="1"/>
</dbReference>
<name>A0ABP0ZD42_9ASCO</name>
<dbReference type="Gene3D" id="2.70.98.40">
    <property type="entry name" value="Glycoside hydrolase, family 65, N-terminal domain"/>
    <property type="match status" value="1"/>
</dbReference>
<dbReference type="Gene3D" id="1.50.10.10">
    <property type="match status" value="1"/>
</dbReference>
<dbReference type="InterPro" id="IPR005195">
    <property type="entry name" value="Glyco_hydro_65_M"/>
</dbReference>
<dbReference type="SUPFAM" id="SSF74650">
    <property type="entry name" value="Galactose mutarotase-like"/>
    <property type="match status" value="1"/>
</dbReference>
<evidence type="ECO:0000259" key="5">
    <source>
        <dbReference type="Pfam" id="PF03632"/>
    </source>
</evidence>
<dbReference type="InterPro" id="IPR008928">
    <property type="entry name" value="6-hairpin_glycosidase_sf"/>
</dbReference>
<dbReference type="SUPFAM" id="SSF48208">
    <property type="entry name" value="Six-hairpin glycosidases"/>
    <property type="match status" value="1"/>
</dbReference>
<evidence type="ECO:0000313" key="8">
    <source>
        <dbReference type="Proteomes" id="UP001497383"/>
    </source>
</evidence>
<dbReference type="Pfam" id="PF03636">
    <property type="entry name" value="Glyco_hydro_65N"/>
    <property type="match status" value="1"/>
</dbReference>
<dbReference type="InterPro" id="IPR037018">
    <property type="entry name" value="GH65_N"/>
</dbReference>
<feature type="domain" description="Glycoside hydrolase family 65 central catalytic" evidence="5">
    <location>
        <begin position="412"/>
        <end position="606"/>
    </location>
</feature>
<organism evidence="7 8">
    <name type="scientific">Lodderomyces beijingensis</name>
    <dbReference type="NCBI Taxonomy" id="1775926"/>
    <lineage>
        <taxon>Eukaryota</taxon>
        <taxon>Fungi</taxon>
        <taxon>Dikarya</taxon>
        <taxon>Ascomycota</taxon>
        <taxon>Saccharomycotina</taxon>
        <taxon>Pichiomycetes</taxon>
        <taxon>Debaryomycetaceae</taxon>
        <taxon>Candida/Lodderomyces clade</taxon>
        <taxon>Lodderomyces</taxon>
    </lineage>
</organism>
<dbReference type="GeneID" id="92205503"/>
<dbReference type="InterPro" id="IPR012341">
    <property type="entry name" value="6hp_glycosidase-like_sf"/>
</dbReference>
<dbReference type="Pfam" id="PF03632">
    <property type="entry name" value="Glyco_hydro_65m"/>
    <property type="match status" value="1"/>
</dbReference>
<keyword evidence="4" id="KW-0732">Signal</keyword>
<feature type="chain" id="PRO_5047521181" description="alpha,alpha-trehalase" evidence="4">
    <location>
        <begin position="28"/>
        <end position="1047"/>
    </location>
</feature>
<evidence type="ECO:0000256" key="2">
    <source>
        <dbReference type="ARBA" id="ARBA00006768"/>
    </source>
</evidence>
<sequence>MMISLTVVANLILFYSLHLLNARVCEAFPYLAQSRGNFTAQEIPQSRLKDLVDSWENKEIFSQLKFSEQAFFDKESNVVGTLEFARYNQYQRQPYVANGYIGSRIPNLGQGFSYDQLSNSSESSNEDLYNGWPLFDRRFAGAFIAGFYDLQENTTGTNFPDLLENGYESVIAAIPQWTTLKIRTSKNGQNFTLDPSLDIEEIGNVSNYVQNMSLSTGIVRTQFTWLNEFDVTYTVLAHRVEINLGLVDLTIQSRSNETRELQVIDEIDFNTSQRCELNHVGHDNAGIFMVFEPLNVDYVHGAVYSKLVSDEQIMRESTSHIARQATKFELNPHENTHFSKIVGIASTDLHPKTLATPKNVREFAQNVAHKYDSFSKIIDSHIEAWRQSLGSVPRISFPSESLLDLGTRASSFHLLANTRPEAQGLTGAVGVGGLSSDSYAGMVFWDTDLWMFNGILPLNPAHAKSIVNYRVHTHKQALENVPSGYVGAVYPWTSGRFGNCTATGPCLNYEYHINSAVAMAAWELYLSGFANDTYLRNVAYPLIKDAATFYSDYLVRYNDTTDQFTTHNLTDPDEYANHVDNAAYTNSGISLVMQWAMTIAEHLGESYPSNFPEISQKIHIPSANNSQDITLEYSGMNSTVGIKQADVIMMTYPLENNLIDEEQGYINMEFYSMKQVSYGPAMTYPIFSIVAAKLASTGCASQSYLHKAIQPYLRGPFAQFSEQNNDDFNTNRGTHPAFPFLTAHGGFLQATLQGLTGWRHKFEVDSNGAISRFLHLDPIALPCLDGGVHFDFLHYDNHTLSMRINETHFYIKNNGKTFAGANGFINFALAERNPDHGMYTLHDGEERAFALFTPGKSFVDSISECGDATFYNITEGAYGVAAISINDGDNTTRWQVKDNDTVGKVLVDLHSIKNVSSVTFNWADRPPRQLKLSQYVKSTFTKATEFLARVDFGVNIYKNYRFANPEDKLYNQSEVFDVVHSTDVVISEPFSEEEHNQVMVPVRHNTTSFTLDLSCRFLLIEVEGVHDSSSSSSNEDGGAKLAEVVFY</sequence>
<protein>
    <recommendedName>
        <fullName evidence="3">alpha,alpha-trehalase</fullName>
        <ecNumber evidence="3">3.2.1.28</ecNumber>
    </recommendedName>
</protein>
<proteinExistence type="inferred from homology"/>
<comment type="similarity">
    <text evidence="2">Belongs to the glycosyl hydrolase 65 family.</text>
</comment>
<dbReference type="EC" id="3.2.1.28" evidence="3"/>
<dbReference type="InterPro" id="IPR005196">
    <property type="entry name" value="Glyco_hydro_65_N"/>
</dbReference>
<accession>A0ABP0ZD42</accession>
<feature type="domain" description="Glycoside hydrolase family 65 N-terminal" evidence="6">
    <location>
        <begin position="86"/>
        <end position="347"/>
    </location>
</feature>
<reference evidence="7 8" key="1">
    <citation type="submission" date="2024-03" db="EMBL/GenBank/DDBJ databases">
        <authorList>
            <person name="Brejova B."/>
        </authorList>
    </citation>
    <scope>NUCLEOTIDE SEQUENCE [LARGE SCALE GENOMIC DNA]</scope>
    <source>
        <strain evidence="7 8">CBS 14171</strain>
    </source>
</reference>
<evidence type="ECO:0000256" key="3">
    <source>
        <dbReference type="ARBA" id="ARBA00012757"/>
    </source>
</evidence>
<feature type="signal peptide" evidence="4">
    <location>
        <begin position="1"/>
        <end position="27"/>
    </location>
</feature>
<keyword evidence="8" id="KW-1185">Reference proteome</keyword>